<dbReference type="HAMAP" id="MF_01401">
    <property type="entry name" value="MsrA"/>
    <property type="match status" value="1"/>
</dbReference>
<evidence type="ECO:0000256" key="9">
    <source>
        <dbReference type="ARBA" id="ARBA00048488"/>
    </source>
</evidence>
<evidence type="ECO:0000256" key="5">
    <source>
        <dbReference type="ARBA" id="ARBA00023002"/>
    </source>
</evidence>
<comment type="similarity">
    <text evidence="2">Belongs to the MsrB Met sulfoxide reductase family.</text>
</comment>
<evidence type="ECO:0000256" key="7">
    <source>
        <dbReference type="ARBA" id="ARBA00024679"/>
    </source>
</evidence>
<feature type="signal peptide" evidence="12">
    <location>
        <begin position="1"/>
        <end position="21"/>
    </location>
</feature>
<dbReference type="InterPro" id="IPR036509">
    <property type="entry name" value="Met_Sox_Rdtase_MsrA_sf"/>
</dbReference>
<comment type="catalytic activity">
    <reaction evidence="8 11">
        <text>L-methionyl-[protein] + [thioredoxin]-disulfide + H2O = L-methionyl-(S)-S-oxide-[protein] + [thioredoxin]-dithiol</text>
        <dbReference type="Rhea" id="RHEA:14217"/>
        <dbReference type="Rhea" id="RHEA-COMP:10698"/>
        <dbReference type="Rhea" id="RHEA-COMP:10700"/>
        <dbReference type="Rhea" id="RHEA-COMP:12313"/>
        <dbReference type="Rhea" id="RHEA-COMP:12315"/>
        <dbReference type="ChEBI" id="CHEBI:15377"/>
        <dbReference type="ChEBI" id="CHEBI:16044"/>
        <dbReference type="ChEBI" id="CHEBI:29950"/>
        <dbReference type="ChEBI" id="CHEBI:44120"/>
        <dbReference type="ChEBI" id="CHEBI:50058"/>
        <dbReference type="EC" id="1.8.4.11"/>
    </reaction>
</comment>
<keyword evidence="12" id="KW-0732">Signal</keyword>
<dbReference type="InterPro" id="IPR002579">
    <property type="entry name" value="Met_Sox_Rdtase_MsrB_dom"/>
</dbReference>
<dbReference type="EMBL" id="CP037933">
    <property type="protein sequence ID" value="QBN18485.1"/>
    <property type="molecule type" value="Genomic_DNA"/>
</dbReference>
<dbReference type="PANTHER" id="PTHR43774:SF1">
    <property type="entry name" value="PEPTIDE METHIONINE SULFOXIDE REDUCTASE MSRA 2"/>
    <property type="match status" value="1"/>
</dbReference>
<comment type="similarity">
    <text evidence="11">Belongs to the MsrA Met sulfoxide reductase family.</text>
</comment>
<dbReference type="NCBIfam" id="TIGR00357">
    <property type="entry name" value="peptide-methionine (R)-S-oxide reductase MsrB"/>
    <property type="match status" value="1"/>
</dbReference>
<evidence type="ECO:0000256" key="12">
    <source>
        <dbReference type="SAM" id="SignalP"/>
    </source>
</evidence>
<keyword evidence="5 11" id="KW-0560">Oxidoreductase</keyword>
<evidence type="ECO:0000256" key="4">
    <source>
        <dbReference type="ARBA" id="ARBA00022833"/>
    </source>
</evidence>
<comment type="catalytic activity">
    <reaction evidence="10 11">
        <text>[thioredoxin]-disulfide + L-methionine + H2O = L-methionine (S)-S-oxide + [thioredoxin]-dithiol</text>
        <dbReference type="Rhea" id="RHEA:19993"/>
        <dbReference type="Rhea" id="RHEA-COMP:10698"/>
        <dbReference type="Rhea" id="RHEA-COMP:10700"/>
        <dbReference type="ChEBI" id="CHEBI:15377"/>
        <dbReference type="ChEBI" id="CHEBI:29950"/>
        <dbReference type="ChEBI" id="CHEBI:50058"/>
        <dbReference type="ChEBI" id="CHEBI:57844"/>
        <dbReference type="ChEBI" id="CHEBI:58772"/>
        <dbReference type="EC" id="1.8.4.11"/>
    </reaction>
</comment>
<feature type="chain" id="PRO_5020816194" description="Peptide methionine sulfoxide reductase MsrA" evidence="12">
    <location>
        <begin position="22"/>
        <end position="372"/>
    </location>
</feature>
<dbReference type="NCBIfam" id="TIGR00401">
    <property type="entry name" value="msrA"/>
    <property type="match status" value="1"/>
</dbReference>
<keyword evidence="15" id="KW-1185">Reference proteome</keyword>
<evidence type="ECO:0000256" key="6">
    <source>
        <dbReference type="ARBA" id="ARBA00023268"/>
    </source>
</evidence>
<dbReference type="InterPro" id="IPR002569">
    <property type="entry name" value="Met_Sox_Rdtase_MsrA_dom"/>
</dbReference>
<dbReference type="EC" id="1.8.4.11" evidence="11"/>
<dbReference type="AlphaFoldDB" id="A0A4P6YCQ1"/>
<keyword evidence="4" id="KW-0862">Zinc</keyword>
<dbReference type="InterPro" id="IPR011057">
    <property type="entry name" value="Mss4-like_sf"/>
</dbReference>
<dbReference type="Gene3D" id="3.30.1060.10">
    <property type="entry name" value="Peptide methionine sulphoxide reductase MsrA"/>
    <property type="match status" value="1"/>
</dbReference>
<dbReference type="RefSeq" id="WP_133276009.1">
    <property type="nucleotide sequence ID" value="NZ_CP037933.1"/>
</dbReference>
<dbReference type="GO" id="GO:0006979">
    <property type="term" value="P:response to oxidative stress"/>
    <property type="evidence" value="ECO:0007669"/>
    <property type="project" value="UniProtKB-ARBA"/>
</dbReference>
<proteinExistence type="inferred from homology"/>
<evidence type="ECO:0000313" key="15">
    <source>
        <dbReference type="Proteomes" id="UP000291124"/>
    </source>
</evidence>
<comment type="cofactor">
    <cofactor evidence="1">
        <name>Zn(2+)</name>
        <dbReference type="ChEBI" id="CHEBI:29105"/>
    </cofactor>
</comment>
<dbReference type="NCBIfam" id="NF004042">
    <property type="entry name" value="PRK05550.1"/>
    <property type="match status" value="1"/>
</dbReference>
<evidence type="ECO:0000256" key="11">
    <source>
        <dbReference type="HAMAP-Rule" id="MF_01401"/>
    </source>
</evidence>
<feature type="active site" evidence="11">
    <location>
        <position position="206"/>
    </location>
</feature>
<evidence type="ECO:0000313" key="14">
    <source>
        <dbReference type="EMBL" id="QBN18485.1"/>
    </source>
</evidence>
<keyword evidence="3" id="KW-0479">Metal-binding</keyword>
<dbReference type="GO" id="GO:0033744">
    <property type="term" value="F:L-methionine:thioredoxin-disulfide S-oxidoreductase activity"/>
    <property type="evidence" value="ECO:0007669"/>
    <property type="project" value="RHEA"/>
</dbReference>
<dbReference type="PROSITE" id="PS51790">
    <property type="entry name" value="MSRB"/>
    <property type="match status" value="1"/>
</dbReference>
<dbReference type="PROSITE" id="PS51257">
    <property type="entry name" value="PROKAR_LIPOPROTEIN"/>
    <property type="match status" value="1"/>
</dbReference>
<accession>A0A4P6YCQ1</accession>
<comment type="function">
    <text evidence="7 11">Has an important function as a repair enzyme for proteins that have been inactivated by oxidation. Catalyzes the reversible oxidation-reduction of methionine sulfoxide in proteins to methionine.</text>
</comment>
<comment type="catalytic activity">
    <reaction evidence="9">
        <text>L-methionyl-[protein] + [thioredoxin]-disulfide + H2O = L-methionyl-(R)-S-oxide-[protein] + [thioredoxin]-dithiol</text>
        <dbReference type="Rhea" id="RHEA:24164"/>
        <dbReference type="Rhea" id="RHEA-COMP:10698"/>
        <dbReference type="Rhea" id="RHEA-COMP:10700"/>
        <dbReference type="Rhea" id="RHEA-COMP:12313"/>
        <dbReference type="Rhea" id="RHEA-COMP:12314"/>
        <dbReference type="ChEBI" id="CHEBI:15377"/>
        <dbReference type="ChEBI" id="CHEBI:16044"/>
        <dbReference type="ChEBI" id="CHEBI:29950"/>
        <dbReference type="ChEBI" id="CHEBI:45764"/>
        <dbReference type="ChEBI" id="CHEBI:50058"/>
        <dbReference type="EC" id="1.8.4.12"/>
    </reaction>
</comment>
<evidence type="ECO:0000256" key="8">
    <source>
        <dbReference type="ARBA" id="ARBA00047806"/>
    </source>
</evidence>
<protein>
    <recommendedName>
        <fullName evidence="11">Peptide methionine sulfoxide reductase MsrA</fullName>
        <shortName evidence="11">Protein-methionine-S-oxide reductase</shortName>
        <ecNumber evidence="11">1.8.4.11</ecNumber>
    </recommendedName>
    <alternativeName>
        <fullName evidence="11">Peptide-methionine (S)-S-oxide reductase</fullName>
        <shortName evidence="11">Peptide Met(O) reductase</shortName>
    </alternativeName>
</protein>
<evidence type="ECO:0000256" key="3">
    <source>
        <dbReference type="ARBA" id="ARBA00022723"/>
    </source>
</evidence>
<sequence length="372" mass="42305">MKTKNQFRMFLFLMPMFILQACGQSTNNKNKKPQTTTSMENVIIKPENPYYSNTDQTKLHVSNVIWKKILSPDLYAVSRNADTERAFTGKLWDLDAKGTYYCAACGNKLFKSDQKFASSCGWPSFFEQDNKNSVVYKDDNSFGMRRIEALCGRCDGHLGHLFDDGPAPTGKRYCMNSIALDFVPEGFVSATNNKSNIETITLGGGCYWCVEAVYENLKGVQSVVSGYAGGKNPNPTYEEVCSGQTGHAEVVQITYDKTVTNIDEIFKVFFTVHDPTTLNRQGADRGTQYRSVIFYANEEQKKEGQSIIAQLSAEKVYDDPIVTTLEPLTQFYKAEDYHQNYYQNNKRQPYCEMVIQPKIAKFEKIFKDRLKK</sequence>
<dbReference type="Pfam" id="PF01641">
    <property type="entry name" value="SelR"/>
    <property type="match status" value="1"/>
</dbReference>
<dbReference type="Gene3D" id="2.170.150.20">
    <property type="entry name" value="Peptide methionine sulfoxide reductase"/>
    <property type="match status" value="1"/>
</dbReference>
<dbReference type="Proteomes" id="UP000291124">
    <property type="component" value="Chromosome"/>
</dbReference>
<name>A0A4P6YCQ1_9FLAO</name>
<evidence type="ECO:0000259" key="13">
    <source>
        <dbReference type="PROSITE" id="PS51790"/>
    </source>
</evidence>
<dbReference type="PANTHER" id="PTHR43774">
    <property type="entry name" value="PEPTIDE METHIONINE SULFOXIDE REDUCTASE"/>
    <property type="match status" value="1"/>
</dbReference>
<dbReference type="GO" id="GO:0046872">
    <property type="term" value="F:metal ion binding"/>
    <property type="evidence" value="ECO:0007669"/>
    <property type="project" value="UniProtKB-KW"/>
</dbReference>
<feature type="domain" description="MsrB" evidence="13">
    <location>
        <begin position="63"/>
        <end position="185"/>
    </location>
</feature>
<reference evidence="15" key="1">
    <citation type="submission" date="2019-03" db="EMBL/GenBank/DDBJ databases">
        <title>Flavobacterium sp.</title>
        <authorList>
            <person name="Kim H."/>
        </authorList>
    </citation>
    <scope>NUCLEOTIDE SEQUENCE [LARGE SCALE GENOMIC DNA]</scope>
    <source>
        <strain evidence="15">GS13</strain>
    </source>
</reference>
<organism evidence="14 15">
    <name type="scientific">Flavobacterium nackdongense</name>
    <dbReference type="NCBI Taxonomy" id="2547394"/>
    <lineage>
        <taxon>Bacteria</taxon>
        <taxon>Pseudomonadati</taxon>
        <taxon>Bacteroidota</taxon>
        <taxon>Flavobacteriia</taxon>
        <taxon>Flavobacteriales</taxon>
        <taxon>Flavobacteriaceae</taxon>
        <taxon>Flavobacterium</taxon>
    </lineage>
</organism>
<keyword evidence="6" id="KW-0511">Multifunctional enzyme</keyword>
<dbReference type="SUPFAM" id="SSF51316">
    <property type="entry name" value="Mss4-like"/>
    <property type="match status" value="1"/>
</dbReference>
<dbReference type="SUPFAM" id="SSF55068">
    <property type="entry name" value="Peptide methionine sulfoxide reductase"/>
    <property type="match status" value="1"/>
</dbReference>
<gene>
    <name evidence="11" type="primary">msrA</name>
    <name evidence="14" type="ORF">E1750_06585</name>
</gene>
<evidence type="ECO:0000256" key="2">
    <source>
        <dbReference type="ARBA" id="ARBA00007174"/>
    </source>
</evidence>
<dbReference type="GO" id="GO:0008113">
    <property type="term" value="F:peptide-methionine (S)-S-oxide reductase activity"/>
    <property type="evidence" value="ECO:0007669"/>
    <property type="project" value="UniProtKB-UniRule"/>
</dbReference>
<dbReference type="OrthoDB" id="4174719at2"/>
<dbReference type="Pfam" id="PF01625">
    <property type="entry name" value="PMSR"/>
    <property type="match status" value="1"/>
</dbReference>
<dbReference type="GO" id="GO:0033743">
    <property type="term" value="F:peptide-methionine (R)-S-oxide reductase activity"/>
    <property type="evidence" value="ECO:0007669"/>
    <property type="project" value="UniProtKB-EC"/>
</dbReference>
<evidence type="ECO:0000256" key="1">
    <source>
        <dbReference type="ARBA" id="ARBA00001947"/>
    </source>
</evidence>
<dbReference type="KEGG" id="fnk:E1750_06585"/>
<evidence type="ECO:0000256" key="10">
    <source>
        <dbReference type="ARBA" id="ARBA00048782"/>
    </source>
</evidence>
<dbReference type="FunFam" id="2.170.150.20:FF:000001">
    <property type="entry name" value="Peptide methionine sulfoxide reductase MsrB"/>
    <property type="match status" value="1"/>
</dbReference>